<dbReference type="GO" id="GO:0000049">
    <property type="term" value="F:tRNA binding"/>
    <property type="evidence" value="ECO:0007669"/>
    <property type="project" value="UniProtKB-KW"/>
</dbReference>
<dbReference type="EMBL" id="NBIV01000013">
    <property type="protein sequence ID" value="PXF48506.1"/>
    <property type="molecule type" value="Genomic_DNA"/>
</dbReference>
<evidence type="ECO:0000256" key="3">
    <source>
        <dbReference type="ARBA" id="ARBA00022555"/>
    </source>
</evidence>
<keyword evidence="14" id="KW-1185">Reference proteome</keyword>
<feature type="compositionally biased region" description="Basic and acidic residues" evidence="11">
    <location>
        <begin position="504"/>
        <end position="530"/>
    </location>
</feature>
<organism evidence="13 14">
    <name type="scientific">Gracilariopsis chorda</name>
    <dbReference type="NCBI Taxonomy" id="448386"/>
    <lineage>
        <taxon>Eukaryota</taxon>
        <taxon>Rhodophyta</taxon>
        <taxon>Florideophyceae</taxon>
        <taxon>Rhodymeniophycidae</taxon>
        <taxon>Gracilariales</taxon>
        <taxon>Gracilariaceae</taxon>
        <taxon>Gracilariopsis</taxon>
    </lineage>
</organism>
<evidence type="ECO:0000256" key="7">
    <source>
        <dbReference type="ARBA" id="ARBA00022694"/>
    </source>
</evidence>
<evidence type="ECO:0000256" key="5">
    <source>
        <dbReference type="ARBA" id="ARBA00022679"/>
    </source>
</evidence>
<dbReference type="GO" id="GO:0030488">
    <property type="term" value="P:tRNA methylation"/>
    <property type="evidence" value="ECO:0007669"/>
    <property type="project" value="UniProtKB-ARBA"/>
</dbReference>
<evidence type="ECO:0000313" key="13">
    <source>
        <dbReference type="EMBL" id="PXF48506.1"/>
    </source>
</evidence>
<proteinExistence type="inferred from homology"/>
<dbReference type="PROSITE" id="PS51686">
    <property type="entry name" value="SAM_MT_RSMB_NOP"/>
    <property type="match status" value="1"/>
</dbReference>
<reference evidence="13 14" key="1">
    <citation type="journal article" date="2018" name="Mol. Biol. Evol.">
        <title>Analysis of the draft genome of the red seaweed Gracilariopsis chorda provides insights into genome size evolution in Rhodophyta.</title>
        <authorList>
            <person name="Lee J."/>
            <person name="Yang E.C."/>
            <person name="Graf L."/>
            <person name="Yang J.H."/>
            <person name="Qiu H."/>
            <person name="Zel Zion U."/>
            <person name="Chan C.X."/>
            <person name="Stephens T.G."/>
            <person name="Weber A.P.M."/>
            <person name="Boo G.H."/>
            <person name="Boo S.M."/>
            <person name="Kim K.M."/>
            <person name="Shin Y."/>
            <person name="Jung M."/>
            <person name="Lee S.J."/>
            <person name="Yim H.S."/>
            <person name="Lee J.H."/>
            <person name="Bhattacharya D."/>
            <person name="Yoon H.S."/>
        </authorList>
    </citation>
    <scope>NUCLEOTIDE SEQUENCE [LARGE SCALE GENOMIC DNA]</scope>
    <source>
        <strain evidence="13 14">SKKU-2015</strain>
        <tissue evidence="13">Whole body</tissue>
    </source>
</reference>
<evidence type="ECO:0000256" key="6">
    <source>
        <dbReference type="ARBA" id="ARBA00022691"/>
    </source>
</evidence>
<protein>
    <submittedName>
        <fullName evidence="13">tRNA (Cytosine(34)-C(5))-methyltransferase</fullName>
    </submittedName>
</protein>
<feature type="region of interest" description="Disordered" evidence="11">
    <location>
        <begin position="492"/>
        <end position="543"/>
    </location>
</feature>
<evidence type="ECO:0000256" key="9">
    <source>
        <dbReference type="ARBA" id="ARBA00023242"/>
    </source>
</evidence>
<keyword evidence="5 10" id="KW-0808">Transferase</keyword>
<feature type="binding site" evidence="10">
    <location>
        <position position="277"/>
    </location>
    <ligand>
        <name>S-adenosyl-L-methionine</name>
        <dbReference type="ChEBI" id="CHEBI:59789"/>
    </ligand>
</feature>
<evidence type="ECO:0000256" key="8">
    <source>
        <dbReference type="ARBA" id="ARBA00022884"/>
    </source>
</evidence>
<dbReference type="Proteomes" id="UP000247409">
    <property type="component" value="Unassembled WGS sequence"/>
</dbReference>
<keyword evidence="3" id="KW-0820">tRNA-binding</keyword>
<feature type="region of interest" description="Disordered" evidence="11">
    <location>
        <begin position="1"/>
        <end position="62"/>
    </location>
</feature>
<name>A0A2V3J227_9FLOR</name>
<comment type="caution">
    <text evidence="13">The sequence shown here is derived from an EMBL/GenBank/DDBJ whole genome shotgun (WGS) entry which is preliminary data.</text>
</comment>
<dbReference type="STRING" id="448386.A0A2V3J227"/>
<dbReference type="InterPro" id="IPR057285">
    <property type="entry name" value="Pre-PUA_NSUN2"/>
</dbReference>
<feature type="binding site" evidence="10">
    <location>
        <position position="234"/>
    </location>
    <ligand>
        <name>S-adenosyl-L-methionine</name>
        <dbReference type="ChEBI" id="CHEBI:59789"/>
    </ligand>
</feature>
<dbReference type="PRINTS" id="PR02011">
    <property type="entry name" value="RCMTNCL1"/>
</dbReference>
<dbReference type="AlphaFoldDB" id="A0A2V3J227"/>
<dbReference type="InterPro" id="IPR023267">
    <property type="entry name" value="RCMT"/>
</dbReference>
<dbReference type="Pfam" id="PF01189">
    <property type="entry name" value="Methyltr_RsmB-F"/>
    <property type="match status" value="1"/>
</dbReference>
<keyword evidence="4 10" id="KW-0489">Methyltransferase</keyword>
<sequence>MPSQTKLVSEQAEPAKSQVRPPPAVDLPTKRRRRFSNSNKPRRDNRKSRFDPDYTSEDDRNNEAFNDYYRAQKIVGEDEFDSMLETFAEPLPTSFRITAQGAFRKDIASALKGDISKLFKNVASSDKSTKIKPPRTLLWYPEELAWTVSAPRQLLRRNNALAPFHRFLVRMHALGSVNRQEAVSMIPPLLLNAEPGHAVLDMCAAPGSKTAQILEHLSQRGTPLSDPGLVIANDADIKRCWMLVHQLKRFASPHLVVTHHDAQHFPKFMAFDRVLCDVPCTGDGTLRKAPDIWRRWSPEMGIGIHRLQRQILNRGIELLKPGGTLVYSTCSMNPLENEAVVAHALRTFGTDIQLVDCSDRLSGLIRRPGLTSWLVKDTSRVPRAQGVTNDSEGEKPPTQEEEHEGDGKRTEEGEGHSTESEPSGWFSSYEKVPLRRRKKIVNSLFPPSAEELSSGHFPLDRCMRLVPHDQDTGAFFVAVLFKSPLVRLTRRQRRNVEGGGENEQLSKKGPSDASENKTSEDSKRSVEEKGFQMPRKTGRGGTRLITDDPLVNVNDLCPKTLQNIVSFFGLDPYIMEHCLMTRGSDGTTFKRVVAVSRTVRTVLRHSLGTRDKEVMENKRGLRVVNAGVRVLERTDRRDTTCHFRLIQEGAHIMRAIMKHRCATLEIPDVLKLLNENVIRRESAGNLESLFSFGSGSAMLCCGEREEVIVWIGKQVVSAVMPKEVVLAMQSQLRRLLGEEPDLLASEPAHLENEPAKSEEEVKEEEKKPGNS</sequence>
<dbReference type="Pfam" id="PF25376">
    <property type="entry name" value="Pre-PUA_NSUN2"/>
    <property type="match status" value="1"/>
</dbReference>
<keyword evidence="9" id="KW-0539">Nucleus</keyword>
<dbReference type="PANTHER" id="PTHR22808">
    <property type="entry name" value="NCL1 YEAST -RELATED NOL1/NOP2/FMU SUN DOMAIN-CONTAINING"/>
    <property type="match status" value="1"/>
</dbReference>
<feature type="active site" description="Nucleophile" evidence="10">
    <location>
        <position position="330"/>
    </location>
</feature>
<dbReference type="GO" id="GO:0016428">
    <property type="term" value="F:tRNA (cytidine-5-)-methyltransferase activity"/>
    <property type="evidence" value="ECO:0007669"/>
    <property type="project" value="InterPro"/>
</dbReference>
<dbReference type="InterPro" id="IPR049560">
    <property type="entry name" value="MeTrfase_RsmB-F_NOP2_cat"/>
</dbReference>
<gene>
    <name evidence="13" type="ORF">BWQ96_01675</name>
</gene>
<dbReference type="InterPro" id="IPR023270">
    <property type="entry name" value="RCMT_NCL1"/>
</dbReference>
<evidence type="ECO:0000256" key="1">
    <source>
        <dbReference type="ARBA" id="ARBA00004123"/>
    </source>
</evidence>
<evidence type="ECO:0000256" key="10">
    <source>
        <dbReference type="PROSITE-ProRule" id="PRU01023"/>
    </source>
</evidence>
<dbReference type="OrthoDB" id="6093671at2759"/>
<evidence type="ECO:0000259" key="12">
    <source>
        <dbReference type="PROSITE" id="PS51686"/>
    </source>
</evidence>
<keyword evidence="6 10" id="KW-0949">S-adenosyl-L-methionine</keyword>
<keyword evidence="8 10" id="KW-0694">RNA-binding</keyword>
<dbReference type="PROSITE" id="PS01153">
    <property type="entry name" value="NOL1_NOP2_SUN"/>
    <property type="match status" value="1"/>
</dbReference>
<feature type="binding site" evidence="10">
    <location>
        <begin position="203"/>
        <end position="209"/>
    </location>
    <ligand>
        <name>S-adenosyl-L-methionine</name>
        <dbReference type="ChEBI" id="CHEBI:59789"/>
    </ligand>
</feature>
<feature type="compositionally biased region" description="Basic and acidic residues" evidence="11">
    <location>
        <begin position="392"/>
        <end position="419"/>
    </location>
</feature>
<feature type="region of interest" description="Disordered" evidence="11">
    <location>
        <begin position="743"/>
        <end position="771"/>
    </location>
</feature>
<feature type="domain" description="SAM-dependent MTase RsmB/NOP-type" evidence="12">
    <location>
        <begin position="83"/>
        <end position="483"/>
    </location>
</feature>
<evidence type="ECO:0000256" key="2">
    <source>
        <dbReference type="ARBA" id="ARBA00007494"/>
    </source>
</evidence>
<comment type="similarity">
    <text evidence="2 10">Belongs to the class I-like SAM-binding methyltransferase superfamily. RsmB/NOP family.</text>
</comment>
<dbReference type="InterPro" id="IPR029063">
    <property type="entry name" value="SAM-dependent_MTases_sf"/>
</dbReference>
<feature type="binding site" evidence="10">
    <location>
        <position position="261"/>
    </location>
    <ligand>
        <name>S-adenosyl-L-methionine</name>
        <dbReference type="ChEBI" id="CHEBI:59789"/>
    </ligand>
</feature>
<keyword evidence="7" id="KW-0819">tRNA processing</keyword>
<dbReference type="PRINTS" id="PR02008">
    <property type="entry name" value="RCMTFAMILY"/>
</dbReference>
<dbReference type="InterPro" id="IPR018314">
    <property type="entry name" value="RsmB/NOL1/NOP2-like_CS"/>
</dbReference>
<feature type="region of interest" description="Disordered" evidence="11">
    <location>
        <begin position="381"/>
        <end position="426"/>
    </location>
</feature>
<dbReference type="InterPro" id="IPR001678">
    <property type="entry name" value="MeTrfase_RsmB-F_NOP2_dom"/>
</dbReference>
<dbReference type="SUPFAM" id="SSF53335">
    <property type="entry name" value="S-adenosyl-L-methionine-dependent methyltransferases"/>
    <property type="match status" value="1"/>
</dbReference>
<dbReference type="GO" id="GO:0005634">
    <property type="term" value="C:nucleus"/>
    <property type="evidence" value="ECO:0007669"/>
    <property type="project" value="UniProtKB-SubCell"/>
</dbReference>
<comment type="subcellular location">
    <subcellularLocation>
        <location evidence="1">Nucleus</location>
    </subcellularLocation>
</comment>
<feature type="compositionally biased region" description="Basic and acidic residues" evidence="11">
    <location>
        <begin position="748"/>
        <end position="771"/>
    </location>
</feature>
<accession>A0A2V3J227</accession>
<dbReference type="Gene3D" id="3.40.50.150">
    <property type="entry name" value="Vaccinia Virus protein VP39"/>
    <property type="match status" value="1"/>
</dbReference>
<evidence type="ECO:0000256" key="11">
    <source>
        <dbReference type="SAM" id="MobiDB-lite"/>
    </source>
</evidence>
<evidence type="ECO:0000313" key="14">
    <source>
        <dbReference type="Proteomes" id="UP000247409"/>
    </source>
</evidence>
<evidence type="ECO:0000256" key="4">
    <source>
        <dbReference type="ARBA" id="ARBA00022603"/>
    </source>
</evidence>
<feature type="compositionally biased region" description="Basic and acidic residues" evidence="11">
    <location>
        <begin position="47"/>
        <end position="62"/>
    </location>
</feature>